<dbReference type="SUPFAM" id="SSF54909">
    <property type="entry name" value="Dimeric alpha+beta barrel"/>
    <property type="match status" value="1"/>
</dbReference>
<accession>A0A380TRX2</accession>
<dbReference type="PANTHER" id="PTHR33606:SF3">
    <property type="entry name" value="PROTEIN YCII"/>
    <property type="match status" value="1"/>
</dbReference>
<feature type="domain" description="YCII-related" evidence="2">
    <location>
        <begin position="4"/>
        <end position="90"/>
    </location>
</feature>
<dbReference type="InterPro" id="IPR011008">
    <property type="entry name" value="Dimeric_a/b-barrel"/>
</dbReference>
<reference evidence="3 4" key="1">
    <citation type="submission" date="2018-06" db="EMBL/GenBank/DDBJ databases">
        <authorList>
            <consortium name="Pathogen Informatics"/>
            <person name="Doyle S."/>
        </authorList>
    </citation>
    <scope>NUCLEOTIDE SEQUENCE [LARGE SCALE GENOMIC DNA]</scope>
    <source>
        <strain evidence="3 4">NCTC10801</strain>
    </source>
</reference>
<evidence type="ECO:0000256" key="1">
    <source>
        <dbReference type="ARBA" id="ARBA00007689"/>
    </source>
</evidence>
<evidence type="ECO:0000259" key="2">
    <source>
        <dbReference type="Pfam" id="PF03795"/>
    </source>
</evidence>
<keyword evidence="4" id="KW-1185">Reference proteome</keyword>
<protein>
    <submittedName>
        <fullName evidence="3">YCII-like protein</fullName>
    </submittedName>
</protein>
<dbReference type="OrthoDB" id="9797014at2"/>
<dbReference type="AlphaFoldDB" id="A0A380TRX2"/>
<dbReference type="InterPro" id="IPR005545">
    <property type="entry name" value="YCII"/>
</dbReference>
<gene>
    <name evidence="3" type="ORF">NCTC10801_01340</name>
</gene>
<evidence type="ECO:0000313" key="4">
    <source>
        <dbReference type="Proteomes" id="UP000254649"/>
    </source>
</evidence>
<dbReference type="PANTHER" id="PTHR33606">
    <property type="entry name" value="PROTEIN YCII"/>
    <property type="match status" value="1"/>
</dbReference>
<sequence length="94" mass="10520">MDYFVIFAQDVPHTLEKRLAVRPQHLARLQQLQDEDRLLTAGPNPTLDGTGVTGSTVIAKFNSFENAQAWAAQDPYVEAGVYADVIVKPYKRVF</sequence>
<dbReference type="Gene3D" id="3.30.70.1060">
    <property type="entry name" value="Dimeric alpha+beta barrel"/>
    <property type="match status" value="1"/>
</dbReference>
<dbReference type="Proteomes" id="UP000254649">
    <property type="component" value="Unassembled WGS sequence"/>
</dbReference>
<dbReference type="Pfam" id="PF03795">
    <property type="entry name" value="YCII"/>
    <property type="match status" value="1"/>
</dbReference>
<name>A0A380TRX2_9PAST</name>
<dbReference type="InterPro" id="IPR051807">
    <property type="entry name" value="Sec-metab_biosynth-assoc"/>
</dbReference>
<evidence type="ECO:0000313" key="3">
    <source>
        <dbReference type="EMBL" id="SUT90967.1"/>
    </source>
</evidence>
<dbReference type="EMBL" id="UFRQ01000003">
    <property type="protein sequence ID" value="SUT90967.1"/>
    <property type="molecule type" value="Genomic_DNA"/>
</dbReference>
<comment type="similarity">
    <text evidence="1">Belongs to the YciI family.</text>
</comment>
<proteinExistence type="inferred from homology"/>
<organism evidence="3 4">
    <name type="scientific">[Actinobacillus] rossii</name>
    <dbReference type="NCBI Taxonomy" id="123820"/>
    <lineage>
        <taxon>Bacteria</taxon>
        <taxon>Pseudomonadati</taxon>
        <taxon>Pseudomonadota</taxon>
        <taxon>Gammaproteobacteria</taxon>
        <taxon>Pasteurellales</taxon>
        <taxon>Pasteurellaceae</taxon>
    </lineage>
</organism>
<dbReference type="NCBIfam" id="NF008473">
    <property type="entry name" value="PRK11370.1"/>
    <property type="match status" value="1"/>
</dbReference>